<gene>
    <name evidence="9" type="ORF">IEE83_21675</name>
</gene>
<dbReference type="InterPro" id="IPR051906">
    <property type="entry name" value="TolC-like"/>
</dbReference>
<keyword evidence="3" id="KW-0813">Transport</keyword>
<evidence type="ECO:0000313" key="9">
    <source>
        <dbReference type="EMBL" id="MBE9464502.1"/>
    </source>
</evidence>
<evidence type="ECO:0000256" key="5">
    <source>
        <dbReference type="ARBA" id="ARBA00022692"/>
    </source>
</evidence>
<comment type="subcellular location">
    <subcellularLocation>
        <location evidence="1">Cell outer membrane</location>
    </subcellularLocation>
</comment>
<sequence>MNPLKNLNSSFKIAIFLLLTGSSAMSHQAPADSLITLDDAIAIALKNSLEIQIAKNDVEANTLLNNYGVAGGLPTIAGTASNVEQIQNITQELQTGPGTKRRGADGNNTNAGITASLLLYNGKRVVATKMRLAELQNQSSEVLNSQIQNVIAAVMTSYYDVVRQLSYMNTVRFSIIASQKRLEIIEVRKTAGMANNADLFQAQIDLNTLSQTLTNQQLAVDVSKSELLRLLAMDPKSPVAVRDTILVDQTINIDNVLEKLAVNADIKAADSQIRISELIIRETAALRYPTVRLNLGYNYTRAQSSAGFTLLNKVTAPSAGVTLNVPIYNGGAFKRQQQVAEINANSAKSQKQVLIRDYSSQAVKMFQTYKSSLEQLESQKANYKLSQQLLDLTLQRFQLIQATIIDVREAQRSFEEAGYRLINLNYAAKSSEIELKRLTNTLML</sequence>
<dbReference type="RefSeq" id="WP_194122561.1">
    <property type="nucleotide sequence ID" value="NZ_JACYGY010000001.1"/>
</dbReference>
<feature type="signal peptide" evidence="8">
    <location>
        <begin position="1"/>
        <end position="31"/>
    </location>
</feature>
<evidence type="ECO:0000313" key="10">
    <source>
        <dbReference type="Proteomes" id="UP000634134"/>
    </source>
</evidence>
<dbReference type="Pfam" id="PF02321">
    <property type="entry name" value="OEP"/>
    <property type="match status" value="2"/>
</dbReference>
<keyword evidence="7" id="KW-0998">Cell outer membrane</keyword>
<dbReference type="InterPro" id="IPR003423">
    <property type="entry name" value="OMP_efflux"/>
</dbReference>
<keyword evidence="6" id="KW-0472">Membrane</keyword>
<accession>A0ABR9WG68</accession>
<evidence type="ECO:0000256" key="2">
    <source>
        <dbReference type="ARBA" id="ARBA00007613"/>
    </source>
</evidence>
<protein>
    <submittedName>
        <fullName evidence="9">TolC family protein</fullName>
    </submittedName>
</protein>
<dbReference type="SUPFAM" id="SSF56954">
    <property type="entry name" value="Outer membrane efflux proteins (OEP)"/>
    <property type="match status" value="1"/>
</dbReference>
<evidence type="ECO:0000256" key="4">
    <source>
        <dbReference type="ARBA" id="ARBA00022452"/>
    </source>
</evidence>
<dbReference type="Proteomes" id="UP000634134">
    <property type="component" value="Unassembled WGS sequence"/>
</dbReference>
<dbReference type="PANTHER" id="PTHR30026:SF20">
    <property type="entry name" value="OUTER MEMBRANE PROTEIN TOLC"/>
    <property type="match status" value="1"/>
</dbReference>
<evidence type="ECO:0000256" key="6">
    <source>
        <dbReference type="ARBA" id="ARBA00023136"/>
    </source>
</evidence>
<comment type="caution">
    <text evidence="9">The sequence shown here is derived from an EMBL/GenBank/DDBJ whole genome shotgun (WGS) entry which is preliminary data.</text>
</comment>
<keyword evidence="4" id="KW-1134">Transmembrane beta strand</keyword>
<evidence type="ECO:0000256" key="8">
    <source>
        <dbReference type="SAM" id="SignalP"/>
    </source>
</evidence>
<proteinExistence type="inferred from homology"/>
<keyword evidence="10" id="KW-1185">Reference proteome</keyword>
<dbReference type="EMBL" id="JACYGY010000001">
    <property type="protein sequence ID" value="MBE9464502.1"/>
    <property type="molecule type" value="Genomic_DNA"/>
</dbReference>
<evidence type="ECO:0000256" key="3">
    <source>
        <dbReference type="ARBA" id="ARBA00022448"/>
    </source>
</evidence>
<dbReference type="PANTHER" id="PTHR30026">
    <property type="entry name" value="OUTER MEMBRANE PROTEIN TOLC"/>
    <property type="match status" value="1"/>
</dbReference>
<comment type="similarity">
    <text evidence="2">Belongs to the outer membrane factor (OMF) (TC 1.B.17) family.</text>
</comment>
<keyword evidence="5" id="KW-0812">Transmembrane</keyword>
<name>A0ABR9WG68_9BACT</name>
<organism evidence="9 10">
    <name type="scientific">Dyadobacter subterraneus</name>
    <dbReference type="NCBI Taxonomy" id="2773304"/>
    <lineage>
        <taxon>Bacteria</taxon>
        <taxon>Pseudomonadati</taxon>
        <taxon>Bacteroidota</taxon>
        <taxon>Cytophagia</taxon>
        <taxon>Cytophagales</taxon>
        <taxon>Spirosomataceae</taxon>
        <taxon>Dyadobacter</taxon>
    </lineage>
</organism>
<evidence type="ECO:0000256" key="1">
    <source>
        <dbReference type="ARBA" id="ARBA00004442"/>
    </source>
</evidence>
<evidence type="ECO:0000256" key="7">
    <source>
        <dbReference type="ARBA" id="ARBA00023237"/>
    </source>
</evidence>
<feature type="chain" id="PRO_5047446174" evidence="8">
    <location>
        <begin position="32"/>
        <end position="444"/>
    </location>
</feature>
<reference evidence="10" key="1">
    <citation type="submission" date="2023-07" db="EMBL/GenBank/DDBJ databases">
        <title>Dyadobacter sp. nov 'subterranea' isolated from contaminted grondwater.</title>
        <authorList>
            <person name="Szabo I."/>
            <person name="Al-Omari J."/>
            <person name="Szerdahelyi S.G."/>
            <person name="Rado J."/>
        </authorList>
    </citation>
    <scope>NUCLEOTIDE SEQUENCE [LARGE SCALE GENOMIC DNA]</scope>
    <source>
        <strain evidence="10">UP-52</strain>
    </source>
</reference>
<dbReference type="Gene3D" id="1.20.1600.10">
    <property type="entry name" value="Outer membrane efflux proteins (OEP)"/>
    <property type="match status" value="1"/>
</dbReference>
<keyword evidence="8" id="KW-0732">Signal</keyword>